<feature type="transmembrane region" description="Helical" evidence="5">
    <location>
        <begin position="76"/>
        <end position="97"/>
    </location>
</feature>
<evidence type="ECO:0000313" key="7">
    <source>
        <dbReference type="EMBL" id="MFD2274956.1"/>
    </source>
</evidence>
<dbReference type="Gene3D" id="2.30.30.60">
    <property type="match status" value="1"/>
</dbReference>
<evidence type="ECO:0000259" key="6">
    <source>
        <dbReference type="Pfam" id="PF00924"/>
    </source>
</evidence>
<keyword evidence="8" id="KW-1185">Reference proteome</keyword>
<feature type="domain" description="Mechanosensitive ion channel MscS" evidence="6">
    <location>
        <begin position="204"/>
        <end position="272"/>
    </location>
</feature>
<dbReference type="PANTHER" id="PTHR30414">
    <property type="entry name" value="MINICONDUCTANCE MECHANOSENSITIVE CHANNEL YBDG"/>
    <property type="match status" value="1"/>
</dbReference>
<dbReference type="InterPro" id="IPR010920">
    <property type="entry name" value="LSM_dom_sf"/>
</dbReference>
<name>A0ABW5DXA8_9BACT</name>
<dbReference type="InterPro" id="IPR030192">
    <property type="entry name" value="YbdG"/>
</dbReference>
<keyword evidence="2 5" id="KW-0812">Transmembrane</keyword>
<keyword evidence="3 5" id="KW-1133">Transmembrane helix</keyword>
<comment type="subcellular location">
    <subcellularLocation>
        <location evidence="1">Membrane</location>
    </subcellularLocation>
</comment>
<accession>A0ABW5DXA8</accession>
<feature type="transmembrane region" description="Helical" evidence="5">
    <location>
        <begin position="185"/>
        <end position="202"/>
    </location>
</feature>
<dbReference type="Pfam" id="PF00924">
    <property type="entry name" value="MS_channel_2nd"/>
    <property type="match status" value="1"/>
</dbReference>
<gene>
    <name evidence="7" type="ORF">ACFSQZ_00605</name>
</gene>
<dbReference type="EMBL" id="JBHUJC010000001">
    <property type="protein sequence ID" value="MFD2274956.1"/>
    <property type="molecule type" value="Genomic_DNA"/>
</dbReference>
<keyword evidence="4 5" id="KW-0472">Membrane</keyword>
<dbReference type="PANTHER" id="PTHR30414:SF0">
    <property type="entry name" value="MINICONDUCTANCE MECHANOSENSITIVE CHANNEL YBDG"/>
    <property type="match status" value="1"/>
</dbReference>
<proteinExistence type="predicted"/>
<feature type="transmembrane region" description="Helical" evidence="5">
    <location>
        <begin position="27"/>
        <end position="48"/>
    </location>
</feature>
<evidence type="ECO:0000256" key="3">
    <source>
        <dbReference type="ARBA" id="ARBA00022989"/>
    </source>
</evidence>
<dbReference type="SUPFAM" id="SSF50182">
    <property type="entry name" value="Sm-like ribonucleoproteins"/>
    <property type="match status" value="1"/>
</dbReference>
<dbReference type="InterPro" id="IPR023408">
    <property type="entry name" value="MscS_beta-dom_sf"/>
</dbReference>
<dbReference type="InterPro" id="IPR006685">
    <property type="entry name" value="MscS_channel_2nd"/>
</dbReference>
<comment type="caution">
    <text evidence="7">The sequence shown here is derived from an EMBL/GenBank/DDBJ whole genome shotgun (WGS) entry which is preliminary data.</text>
</comment>
<evidence type="ECO:0000313" key="8">
    <source>
        <dbReference type="Proteomes" id="UP001597297"/>
    </source>
</evidence>
<dbReference type="RefSeq" id="WP_377096233.1">
    <property type="nucleotide sequence ID" value="NZ_JBHSJM010000001.1"/>
</dbReference>
<reference evidence="8" key="1">
    <citation type="journal article" date="2019" name="Int. J. Syst. Evol. Microbiol.">
        <title>The Global Catalogue of Microorganisms (GCM) 10K type strain sequencing project: providing services to taxonomists for standard genome sequencing and annotation.</title>
        <authorList>
            <consortium name="The Broad Institute Genomics Platform"/>
            <consortium name="The Broad Institute Genome Sequencing Center for Infectious Disease"/>
            <person name="Wu L."/>
            <person name="Ma J."/>
        </authorList>
    </citation>
    <scope>NUCLEOTIDE SEQUENCE [LARGE SCALE GENOMIC DNA]</scope>
    <source>
        <strain evidence="8">JCM 16545</strain>
    </source>
</reference>
<feature type="transmembrane region" description="Helical" evidence="5">
    <location>
        <begin position="117"/>
        <end position="141"/>
    </location>
</feature>
<sequence length="432" mass="48339">MQNQDWHHRVYQFIYSDAGDYGLTEQLVVSLVLFTMVLLAAGAAYFLTRFMIYRVVAKIVHATPNDWDDELLKSKIFTWISLLVPVTIVWKTSLVVFDADAFGVDSTDTVIAGIGQVLLIASQVAAIVLILFSAMSALNIVERIYNRYEVSKKLPLKSFIQVIKVILFLVGLIFIISSVMGKSPLYIFSGLGAATAILMLIFKDSILGLVAGVQLSANQMVAVGDWIEMPKFGADGEITEVALTTVKVINWDKTITTVPTYALISDSFKNWRGMSESGVRRIKRSLHFDMQSVRVLKADELDRMRKISLLKEYIEQKEAEVAEWNAAKGVDHTDLVNARALTNIGTFRAYVVEYLKNHPKIAQDQTILVRHLSPVDNGLPIEIYAFSSDNAWVNFEAIQSDIFDHLMAVTPEFGLKLFQRPSGLDMQRAFGA</sequence>
<evidence type="ECO:0000256" key="5">
    <source>
        <dbReference type="SAM" id="Phobius"/>
    </source>
</evidence>
<dbReference type="Proteomes" id="UP001597297">
    <property type="component" value="Unassembled WGS sequence"/>
</dbReference>
<feature type="transmembrane region" description="Helical" evidence="5">
    <location>
        <begin position="162"/>
        <end position="179"/>
    </location>
</feature>
<organism evidence="7 8">
    <name type="scientific">Rubritalea spongiae</name>
    <dbReference type="NCBI Taxonomy" id="430797"/>
    <lineage>
        <taxon>Bacteria</taxon>
        <taxon>Pseudomonadati</taxon>
        <taxon>Verrucomicrobiota</taxon>
        <taxon>Verrucomicrobiia</taxon>
        <taxon>Verrucomicrobiales</taxon>
        <taxon>Rubritaleaceae</taxon>
        <taxon>Rubritalea</taxon>
    </lineage>
</organism>
<protein>
    <submittedName>
        <fullName evidence="7">Mechanosensitive ion channel family protein</fullName>
    </submittedName>
</protein>
<evidence type="ECO:0000256" key="2">
    <source>
        <dbReference type="ARBA" id="ARBA00022692"/>
    </source>
</evidence>
<evidence type="ECO:0000256" key="1">
    <source>
        <dbReference type="ARBA" id="ARBA00004370"/>
    </source>
</evidence>
<evidence type="ECO:0000256" key="4">
    <source>
        <dbReference type="ARBA" id="ARBA00023136"/>
    </source>
</evidence>